<sequence>MPHNMFAKLLSLNPSTSPSIEISKPIFTLGRDQKNDKVFSDIKVSSIHLTIEYKDSQFTVTDLSSNGTYINEKKIGKGNTVSILNGDKIHLLPIQKVKDYEVIGFEFFVCSNNEQQASKISIESIDRQISDGKREVQNEKLLDTKLVENIVDTEIINEPPKRKEQSPIHVPKIDGLEDELQCTICNDYLFEAVAANPCNHHFCGSCLSNWFKKQTYECPNCRAKLTGVMQARTINNLVEKWLKINPHEKRTEQLLNKMKEENLIYKNPEQYINLNAQLNYDKQEKKVQLLQNIQNQQELNSDEDEDEEGEHYSHDEEDDEYLSNDENFDDNRQNQQFQQQQLFPLQYHQNNHAFQALPPFFHQNNFQLGFGQNVFQQQFMQPNKVCKSCNGQTWKNFQCPPLQQHVGCASCARLMPKLDPSEADNEVLQMQCCICKAYHCAFYYGDCNNAALQKFMLVKNIQHQMVIPYQYVNSAEYKRLIQHLGGRPQTTIFNFMMENYISKGYFYFEQNKATFNNPLQEISVKISPNSPICWLCHRKLINFIIFKYVQCMKYDEPIFMREDCYYGINCKVQQQKQYHAQKYNHFCEQTKFD</sequence>
<gene>
    <name evidence="22" type="ORF">GSPATT00035392001</name>
</gene>
<evidence type="ECO:0000256" key="10">
    <source>
        <dbReference type="ARBA" id="ARBA00022771"/>
    </source>
</evidence>
<dbReference type="GO" id="GO:0004842">
    <property type="term" value="F:ubiquitin-protein transferase activity"/>
    <property type="evidence" value="ECO:0000318"/>
    <property type="project" value="GO_Central"/>
</dbReference>
<evidence type="ECO:0000313" key="22">
    <source>
        <dbReference type="EMBL" id="CAK66263.1"/>
    </source>
</evidence>
<dbReference type="AlphaFoldDB" id="A0C646"/>
<keyword evidence="12" id="KW-0833">Ubl conjugation pathway</keyword>
<evidence type="ECO:0000256" key="11">
    <source>
        <dbReference type="ARBA" id="ARBA00022776"/>
    </source>
</evidence>
<dbReference type="eggNOG" id="KOG0802">
    <property type="taxonomic scope" value="Eukaryota"/>
</dbReference>
<dbReference type="RefSeq" id="XP_001433660.1">
    <property type="nucleotide sequence ID" value="XM_001433623.2"/>
</dbReference>
<evidence type="ECO:0000259" key="20">
    <source>
        <dbReference type="PROSITE" id="PS50006"/>
    </source>
</evidence>
<keyword evidence="7" id="KW-0132">Cell division</keyword>
<evidence type="ECO:0000256" key="2">
    <source>
        <dbReference type="ARBA" id="ARBA00004322"/>
    </source>
</evidence>
<dbReference type="Pfam" id="PF13639">
    <property type="entry name" value="zf-RING_2"/>
    <property type="match status" value="1"/>
</dbReference>
<accession>A0C646</accession>
<dbReference type="GeneID" id="5019445"/>
<feature type="domain" description="FHA" evidence="20">
    <location>
        <begin position="27"/>
        <end position="75"/>
    </location>
</feature>
<dbReference type="KEGG" id="ptm:GSPATT00035392001"/>
<dbReference type="GO" id="GO:0006511">
    <property type="term" value="P:ubiquitin-dependent protein catabolic process"/>
    <property type="evidence" value="ECO:0000318"/>
    <property type="project" value="GO_Central"/>
</dbReference>
<keyword evidence="8" id="KW-0808">Transferase</keyword>
<keyword evidence="15" id="KW-0131">Cell cycle</keyword>
<dbReference type="EC" id="2.3.2.27" evidence="5"/>
<dbReference type="GO" id="GO:0044818">
    <property type="term" value="P:mitotic G2/M transition checkpoint"/>
    <property type="evidence" value="ECO:0000318"/>
    <property type="project" value="GO_Central"/>
</dbReference>
<comment type="pathway">
    <text evidence="3">Protein modification; protein ubiquitination.</text>
</comment>
<keyword evidence="11" id="KW-0498">Mitosis</keyword>
<feature type="region of interest" description="Disordered" evidence="19">
    <location>
        <begin position="296"/>
        <end position="329"/>
    </location>
</feature>
<evidence type="ECO:0000256" key="18">
    <source>
        <dbReference type="PROSITE-ProRule" id="PRU00175"/>
    </source>
</evidence>
<evidence type="ECO:0000256" key="17">
    <source>
        <dbReference type="ARBA" id="ARBA00031332"/>
    </source>
</evidence>
<evidence type="ECO:0000256" key="13">
    <source>
        <dbReference type="ARBA" id="ARBA00022833"/>
    </source>
</evidence>
<comment type="subcellular location">
    <subcellularLocation>
        <location evidence="2">Nucleus</location>
        <location evidence="2">PML body</location>
    </subcellularLocation>
</comment>
<comment type="catalytic activity">
    <reaction evidence="1">
        <text>S-ubiquitinyl-[E2 ubiquitin-conjugating enzyme]-L-cysteine + [acceptor protein]-L-lysine = [E2 ubiquitin-conjugating enzyme]-L-cysteine + N(6)-ubiquitinyl-[acceptor protein]-L-lysine.</text>
        <dbReference type="EC" id="2.3.2.27"/>
    </reaction>
</comment>
<dbReference type="InterPro" id="IPR040909">
    <property type="entry name" value="CHFR_Znf-CRD"/>
</dbReference>
<dbReference type="Pfam" id="PF00498">
    <property type="entry name" value="FHA"/>
    <property type="match status" value="1"/>
</dbReference>
<dbReference type="InterPro" id="IPR001841">
    <property type="entry name" value="Znf_RING"/>
</dbReference>
<evidence type="ECO:0000256" key="8">
    <source>
        <dbReference type="ARBA" id="ARBA00022679"/>
    </source>
</evidence>
<dbReference type="InterPro" id="IPR052256">
    <property type="entry name" value="E3_ubiquitin-ligase_CHFR"/>
</dbReference>
<dbReference type="CDD" id="cd16503">
    <property type="entry name" value="RING-HC_CHFR"/>
    <property type="match status" value="1"/>
</dbReference>
<keyword evidence="23" id="KW-1185">Reference proteome</keyword>
<evidence type="ECO:0000256" key="15">
    <source>
        <dbReference type="ARBA" id="ARBA00023306"/>
    </source>
</evidence>
<dbReference type="InterPro" id="IPR000253">
    <property type="entry name" value="FHA_dom"/>
</dbReference>
<evidence type="ECO:0000313" key="23">
    <source>
        <dbReference type="Proteomes" id="UP000000600"/>
    </source>
</evidence>
<comment type="similarity">
    <text evidence="4">Belongs to the CHFR family.</text>
</comment>
<dbReference type="PROSITE" id="PS50006">
    <property type="entry name" value="FHA_DOMAIN"/>
    <property type="match status" value="1"/>
</dbReference>
<dbReference type="Proteomes" id="UP000000600">
    <property type="component" value="Unassembled WGS sequence"/>
</dbReference>
<evidence type="ECO:0000256" key="16">
    <source>
        <dbReference type="ARBA" id="ARBA00029800"/>
    </source>
</evidence>
<dbReference type="SUPFAM" id="SSF57850">
    <property type="entry name" value="RING/U-box"/>
    <property type="match status" value="1"/>
</dbReference>
<dbReference type="SMART" id="SM00240">
    <property type="entry name" value="FHA"/>
    <property type="match status" value="1"/>
</dbReference>
<dbReference type="UniPathway" id="UPA00143"/>
<dbReference type="PROSITE" id="PS00518">
    <property type="entry name" value="ZF_RING_1"/>
    <property type="match status" value="1"/>
</dbReference>
<feature type="compositionally biased region" description="Acidic residues" evidence="19">
    <location>
        <begin position="300"/>
        <end position="328"/>
    </location>
</feature>
<dbReference type="STRING" id="5888.A0C646"/>
<evidence type="ECO:0000256" key="3">
    <source>
        <dbReference type="ARBA" id="ARBA00004906"/>
    </source>
</evidence>
<dbReference type="GO" id="GO:0061630">
    <property type="term" value="F:ubiquitin protein ligase activity"/>
    <property type="evidence" value="ECO:0007669"/>
    <property type="project" value="UniProtKB-EC"/>
</dbReference>
<dbReference type="CDD" id="cd00060">
    <property type="entry name" value="FHA"/>
    <property type="match status" value="1"/>
</dbReference>
<evidence type="ECO:0000256" key="4">
    <source>
        <dbReference type="ARBA" id="ARBA00005797"/>
    </source>
</evidence>
<dbReference type="Gene3D" id="3.30.40.140">
    <property type="match status" value="1"/>
</dbReference>
<dbReference type="OMA" id="SNYWFPG"/>
<name>A0C646_PARTE</name>
<dbReference type="SMART" id="SM00184">
    <property type="entry name" value="RING"/>
    <property type="match status" value="1"/>
</dbReference>
<reference evidence="22 23" key="1">
    <citation type="journal article" date="2006" name="Nature">
        <title>Global trends of whole-genome duplications revealed by the ciliate Paramecium tetraurelia.</title>
        <authorList>
            <consortium name="Genoscope"/>
            <person name="Aury J.-M."/>
            <person name="Jaillon O."/>
            <person name="Duret L."/>
            <person name="Noel B."/>
            <person name="Jubin C."/>
            <person name="Porcel B.M."/>
            <person name="Segurens B."/>
            <person name="Daubin V."/>
            <person name="Anthouard V."/>
            <person name="Aiach N."/>
            <person name="Arnaiz O."/>
            <person name="Billaut A."/>
            <person name="Beisson J."/>
            <person name="Blanc I."/>
            <person name="Bouhouche K."/>
            <person name="Camara F."/>
            <person name="Duharcourt S."/>
            <person name="Guigo R."/>
            <person name="Gogendeau D."/>
            <person name="Katinka M."/>
            <person name="Keller A.-M."/>
            <person name="Kissmehl R."/>
            <person name="Klotz C."/>
            <person name="Koll F."/>
            <person name="Le Moue A."/>
            <person name="Lepere C."/>
            <person name="Malinsky S."/>
            <person name="Nowacki M."/>
            <person name="Nowak J.K."/>
            <person name="Plattner H."/>
            <person name="Poulain J."/>
            <person name="Ruiz F."/>
            <person name="Serrano V."/>
            <person name="Zagulski M."/>
            <person name="Dessen P."/>
            <person name="Betermier M."/>
            <person name="Weissenbach J."/>
            <person name="Scarpelli C."/>
            <person name="Schachter V."/>
            <person name="Sperling L."/>
            <person name="Meyer E."/>
            <person name="Cohen J."/>
            <person name="Wincker P."/>
        </authorList>
    </citation>
    <scope>NUCLEOTIDE SEQUENCE [LARGE SCALE GENOMIC DNA]</scope>
    <source>
        <strain evidence="22 23">Stock d4-2</strain>
    </source>
</reference>
<feature type="domain" description="RING-type" evidence="21">
    <location>
        <begin position="182"/>
        <end position="222"/>
    </location>
</feature>
<dbReference type="Pfam" id="PF17979">
    <property type="entry name" value="zf-CRD"/>
    <property type="match status" value="1"/>
</dbReference>
<protein>
    <recommendedName>
        <fullName evidence="6">E3 ubiquitin-protein ligase CHFR</fullName>
        <ecNumber evidence="5">2.3.2.27</ecNumber>
    </recommendedName>
    <alternativeName>
        <fullName evidence="17">Checkpoint with forkhead and RING finger domains protein</fullName>
    </alternativeName>
    <alternativeName>
        <fullName evidence="16">RING-type E3 ubiquitin transferase CHFR</fullName>
    </alternativeName>
</protein>
<evidence type="ECO:0000256" key="1">
    <source>
        <dbReference type="ARBA" id="ARBA00000900"/>
    </source>
</evidence>
<organism evidence="22 23">
    <name type="scientific">Paramecium tetraurelia</name>
    <dbReference type="NCBI Taxonomy" id="5888"/>
    <lineage>
        <taxon>Eukaryota</taxon>
        <taxon>Sar</taxon>
        <taxon>Alveolata</taxon>
        <taxon>Ciliophora</taxon>
        <taxon>Intramacronucleata</taxon>
        <taxon>Oligohymenophorea</taxon>
        <taxon>Peniculida</taxon>
        <taxon>Parameciidae</taxon>
        <taxon>Paramecium</taxon>
    </lineage>
</organism>
<dbReference type="GO" id="GO:0005634">
    <property type="term" value="C:nucleus"/>
    <property type="evidence" value="ECO:0000318"/>
    <property type="project" value="GO_Central"/>
</dbReference>
<dbReference type="GO" id="GO:0051301">
    <property type="term" value="P:cell division"/>
    <property type="evidence" value="ECO:0007669"/>
    <property type="project" value="UniProtKB-KW"/>
</dbReference>
<evidence type="ECO:0000256" key="12">
    <source>
        <dbReference type="ARBA" id="ARBA00022786"/>
    </source>
</evidence>
<dbReference type="FunFam" id="2.60.200.20:FF:000135">
    <property type="entry name" value="Uncharacterized protein"/>
    <property type="match status" value="1"/>
</dbReference>
<dbReference type="PROSITE" id="PS50089">
    <property type="entry name" value="ZF_RING_2"/>
    <property type="match status" value="1"/>
</dbReference>
<evidence type="ECO:0000256" key="19">
    <source>
        <dbReference type="SAM" id="MobiDB-lite"/>
    </source>
</evidence>
<evidence type="ECO:0000256" key="9">
    <source>
        <dbReference type="ARBA" id="ARBA00022723"/>
    </source>
</evidence>
<keyword evidence="9" id="KW-0479">Metal-binding</keyword>
<proteinExistence type="inferred from homology"/>
<dbReference type="SUPFAM" id="SSF49879">
    <property type="entry name" value="SMAD/FHA domain"/>
    <property type="match status" value="1"/>
</dbReference>
<dbReference type="Gene3D" id="3.30.40.10">
    <property type="entry name" value="Zinc/RING finger domain, C3HC4 (zinc finger)"/>
    <property type="match status" value="1"/>
</dbReference>
<dbReference type="GO" id="GO:0016567">
    <property type="term" value="P:protein ubiquitination"/>
    <property type="evidence" value="ECO:0007669"/>
    <property type="project" value="UniProtKB-UniPathway"/>
</dbReference>
<evidence type="ECO:0000256" key="14">
    <source>
        <dbReference type="ARBA" id="ARBA00023242"/>
    </source>
</evidence>
<dbReference type="OrthoDB" id="1305878at2759"/>
<evidence type="ECO:0000256" key="7">
    <source>
        <dbReference type="ARBA" id="ARBA00022618"/>
    </source>
</evidence>
<dbReference type="GO" id="GO:0008270">
    <property type="term" value="F:zinc ion binding"/>
    <property type="evidence" value="ECO:0007669"/>
    <property type="project" value="UniProtKB-KW"/>
</dbReference>
<dbReference type="InterPro" id="IPR013083">
    <property type="entry name" value="Znf_RING/FYVE/PHD"/>
</dbReference>
<dbReference type="EMBL" id="CT868043">
    <property type="protein sequence ID" value="CAK66263.1"/>
    <property type="molecule type" value="Genomic_DNA"/>
</dbReference>
<dbReference type="PANTHER" id="PTHR16079:SF4">
    <property type="entry name" value="E3 UBIQUITIN-PROTEIN LIGASE CHFR"/>
    <property type="match status" value="1"/>
</dbReference>
<dbReference type="InterPro" id="IPR008984">
    <property type="entry name" value="SMAD_FHA_dom_sf"/>
</dbReference>
<keyword evidence="10 18" id="KW-0863">Zinc-finger</keyword>
<evidence type="ECO:0000259" key="21">
    <source>
        <dbReference type="PROSITE" id="PS50089"/>
    </source>
</evidence>
<dbReference type="HOGENOM" id="CLU_486197_0_0_1"/>
<dbReference type="Gene3D" id="2.60.200.20">
    <property type="match status" value="1"/>
</dbReference>
<dbReference type="InterPro" id="IPR017907">
    <property type="entry name" value="Znf_RING_CS"/>
</dbReference>
<dbReference type="InParanoid" id="A0C646"/>
<keyword evidence="14" id="KW-0539">Nucleus</keyword>
<dbReference type="PANTHER" id="PTHR16079">
    <property type="entry name" value="UBIQUITIN LIGASE PROTEIN CHFR"/>
    <property type="match status" value="1"/>
</dbReference>
<keyword evidence="13" id="KW-0862">Zinc</keyword>
<evidence type="ECO:0000256" key="5">
    <source>
        <dbReference type="ARBA" id="ARBA00012483"/>
    </source>
</evidence>
<evidence type="ECO:0000256" key="6">
    <source>
        <dbReference type="ARBA" id="ARBA00017908"/>
    </source>
</evidence>